<sequence>MPMVIFRLRNDSLYCYIAKQDMEARVVELEHNHPQMWGGRVCLEGGKAYYVAPQPGIPAFPVSLRATRSEL</sequence>
<name>A0ABS0DUZ7_9GAMM</name>
<gene>
    <name evidence="1" type="primary">nifT</name>
    <name evidence="1" type="ORF">IV431_19305</name>
</gene>
<comment type="caution">
    <text evidence="1">The sequence shown here is derived from an EMBL/GenBank/DDBJ whole genome shotgun (WGS) entry which is preliminary data.</text>
</comment>
<dbReference type="SUPFAM" id="SSF159203">
    <property type="entry name" value="NifT/FixU-like"/>
    <property type="match status" value="1"/>
</dbReference>
<keyword evidence="2" id="KW-1185">Reference proteome</keyword>
<proteinExistence type="predicted"/>
<organism evidence="1 2">
    <name type="scientific">Rahnella victoriana</name>
    <dbReference type="NCBI Taxonomy" id="1510570"/>
    <lineage>
        <taxon>Bacteria</taxon>
        <taxon>Pseudomonadati</taxon>
        <taxon>Pseudomonadota</taxon>
        <taxon>Gammaproteobacteria</taxon>
        <taxon>Enterobacterales</taxon>
        <taxon>Yersiniaceae</taxon>
        <taxon>Rahnella</taxon>
    </lineage>
</organism>
<evidence type="ECO:0000313" key="1">
    <source>
        <dbReference type="EMBL" id="MBF7957709.1"/>
    </source>
</evidence>
<protein>
    <submittedName>
        <fullName evidence="1">Nitrogen fixation protein NifT</fullName>
    </submittedName>
</protein>
<evidence type="ECO:0000313" key="2">
    <source>
        <dbReference type="Proteomes" id="UP000600307"/>
    </source>
</evidence>
<dbReference type="EMBL" id="JADOBH010000005">
    <property type="protein sequence ID" value="MBF7957709.1"/>
    <property type="molecule type" value="Genomic_DNA"/>
</dbReference>
<dbReference type="RefSeq" id="WP_119825839.1">
    <property type="nucleotide sequence ID" value="NZ_JADOBH010000005.1"/>
</dbReference>
<dbReference type="Gene3D" id="2.40.50.240">
    <property type="entry name" value="NifT/FixU-like"/>
    <property type="match status" value="1"/>
</dbReference>
<accession>A0ABS0DUZ7</accession>
<dbReference type="NCBIfam" id="TIGR02934">
    <property type="entry name" value="nifT_nitrog"/>
    <property type="match status" value="1"/>
</dbReference>
<dbReference type="Proteomes" id="UP000600307">
    <property type="component" value="Unassembled WGS sequence"/>
</dbReference>
<dbReference type="InterPro" id="IPR024044">
    <property type="entry name" value="NifT/FixU_barrel-like_dom_sf"/>
</dbReference>
<dbReference type="Pfam" id="PF06988">
    <property type="entry name" value="NifT"/>
    <property type="match status" value="1"/>
</dbReference>
<reference evidence="1 2" key="1">
    <citation type="submission" date="2020-11" db="EMBL/GenBank/DDBJ databases">
        <title>Taxonomic investigation of Rahnella spp.</title>
        <authorList>
            <person name="Lee S.D."/>
        </authorList>
    </citation>
    <scope>NUCLEOTIDE SEQUENCE [LARGE SCALE GENOMIC DNA]</scope>
    <source>
        <strain evidence="1 2">SAP-10</strain>
    </source>
</reference>
<dbReference type="InterPro" id="IPR009727">
    <property type="entry name" value="NifT"/>
</dbReference>